<evidence type="ECO:0000313" key="3">
    <source>
        <dbReference type="Proteomes" id="UP000887458"/>
    </source>
</evidence>
<dbReference type="EMBL" id="NJHN03000050">
    <property type="protein sequence ID" value="KAH9420370.1"/>
    <property type="molecule type" value="Genomic_DNA"/>
</dbReference>
<evidence type="ECO:0000313" key="2">
    <source>
        <dbReference type="EMBL" id="KAH9420370.1"/>
    </source>
</evidence>
<keyword evidence="1" id="KW-0472">Membrane</keyword>
<keyword evidence="1" id="KW-0812">Transmembrane</keyword>
<feature type="transmembrane region" description="Helical" evidence="1">
    <location>
        <begin position="266"/>
        <end position="285"/>
    </location>
</feature>
<dbReference type="Proteomes" id="UP000887458">
    <property type="component" value="Unassembled WGS sequence"/>
</dbReference>
<evidence type="ECO:0008006" key="4">
    <source>
        <dbReference type="Google" id="ProtNLM"/>
    </source>
</evidence>
<keyword evidence="3" id="KW-1185">Reference proteome</keyword>
<reference evidence="2 3" key="1">
    <citation type="journal article" date="2018" name="J. Allergy Clin. Immunol.">
        <title>High-quality assembly of Dermatophagoides pteronyssinus genome and transcriptome reveals a wide range of novel allergens.</title>
        <authorList>
            <person name="Liu X.Y."/>
            <person name="Yang K.Y."/>
            <person name="Wang M.Q."/>
            <person name="Kwok J.S."/>
            <person name="Zeng X."/>
            <person name="Yang Z."/>
            <person name="Xiao X.J."/>
            <person name="Lau C.P."/>
            <person name="Li Y."/>
            <person name="Huang Z.M."/>
            <person name="Ba J.G."/>
            <person name="Yim A.K."/>
            <person name="Ouyang C.Y."/>
            <person name="Ngai S.M."/>
            <person name="Chan T.F."/>
            <person name="Leung E.L."/>
            <person name="Liu L."/>
            <person name="Liu Z.G."/>
            <person name="Tsui S.K."/>
        </authorList>
    </citation>
    <scope>NUCLEOTIDE SEQUENCE [LARGE SCALE GENOMIC DNA]</scope>
    <source>
        <strain evidence="2">Derp</strain>
    </source>
</reference>
<protein>
    <recommendedName>
        <fullName evidence="4">Gustatory receptor</fullName>
    </recommendedName>
</protein>
<feature type="transmembrane region" description="Helical" evidence="1">
    <location>
        <begin position="130"/>
        <end position="147"/>
    </location>
</feature>
<feature type="transmembrane region" description="Helical" evidence="1">
    <location>
        <begin position="372"/>
        <end position="395"/>
    </location>
</feature>
<sequence>MNNQMKNTNYLLDWFLRYFGHFGCQLENLEKYPTKWKRIRRIIINIFINIAVVICLQFWNPYWDEIETENLKREDMKILSRLLINLFEKYLFFLFIINTIFIYIKQHHLVKLMNIEQFNLIYQKQSNSINVIRIIIFILLLLTIFEFPTITSNSCCQSIWISLLQFITGITMTINVLIFWFIIHYIKQGTIYVLDEILEKQIIIDNVNMIEINIVHRSSIKQIEQLANHNRIANRILSFPLMIHFSVYILDTLIIINDFITNNGSITSMNISYTITIWLYFIYIIRMDIKINRLIEKIIEIIIKNETIIQQNSIDEETLLLSLTSARQRSLLIKYIKIFKQIKFFLQKITIMELNELYGQDFKLKIYQLRTINLTFFLDSLLFVLAYSVLVYQTFNY</sequence>
<keyword evidence="1" id="KW-1133">Transmembrane helix</keyword>
<name>A0ABQ8JDC1_DERPT</name>
<feature type="transmembrane region" description="Helical" evidence="1">
    <location>
        <begin position="159"/>
        <end position="183"/>
    </location>
</feature>
<proteinExistence type="predicted"/>
<feature type="transmembrane region" description="Helical" evidence="1">
    <location>
        <begin position="241"/>
        <end position="260"/>
    </location>
</feature>
<accession>A0ABQ8JDC1</accession>
<gene>
    <name evidence="2" type="ORF">DERP_013818</name>
</gene>
<feature type="transmembrane region" description="Helical" evidence="1">
    <location>
        <begin position="42"/>
        <end position="62"/>
    </location>
</feature>
<comment type="caution">
    <text evidence="2">The sequence shown here is derived from an EMBL/GenBank/DDBJ whole genome shotgun (WGS) entry which is preliminary data.</text>
</comment>
<organism evidence="2 3">
    <name type="scientific">Dermatophagoides pteronyssinus</name>
    <name type="common">European house dust mite</name>
    <dbReference type="NCBI Taxonomy" id="6956"/>
    <lineage>
        <taxon>Eukaryota</taxon>
        <taxon>Metazoa</taxon>
        <taxon>Ecdysozoa</taxon>
        <taxon>Arthropoda</taxon>
        <taxon>Chelicerata</taxon>
        <taxon>Arachnida</taxon>
        <taxon>Acari</taxon>
        <taxon>Acariformes</taxon>
        <taxon>Sarcoptiformes</taxon>
        <taxon>Astigmata</taxon>
        <taxon>Psoroptidia</taxon>
        <taxon>Analgoidea</taxon>
        <taxon>Pyroglyphidae</taxon>
        <taxon>Dermatophagoidinae</taxon>
        <taxon>Dermatophagoides</taxon>
    </lineage>
</organism>
<reference evidence="2 3" key="2">
    <citation type="journal article" date="2022" name="Mol. Biol. Evol.">
        <title>Comparative Genomics Reveals Insights into the Divergent Evolution of Astigmatic Mites and Household Pest Adaptations.</title>
        <authorList>
            <person name="Xiong Q."/>
            <person name="Wan A.T."/>
            <person name="Liu X."/>
            <person name="Fung C.S."/>
            <person name="Xiao X."/>
            <person name="Malainual N."/>
            <person name="Hou J."/>
            <person name="Wang L."/>
            <person name="Wang M."/>
            <person name="Yang K.Y."/>
            <person name="Cui Y."/>
            <person name="Leung E.L."/>
            <person name="Nong W."/>
            <person name="Shin S.K."/>
            <person name="Au S.W."/>
            <person name="Jeong K.Y."/>
            <person name="Chew F.T."/>
            <person name="Hui J.H."/>
            <person name="Leung T.F."/>
            <person name="Tungtrongchitr A."/>
            <person name="Zhong N."/>
            <person name="Liu Z."/>
            <person name="Tsui S.K."/>
        </authorList>
    </citation>
    <scope>NUCLEOTIDE SEQUENCE [LARGE SCALE GENOMIC DNA]</scope>
    <source>
        <strain evidence="2">Derp</strain>
    </source>
</reference>
<evidence type="ECO:0000256" key="1">
    <source>
        <dbReference type="SAM" id="Phobius"/>
    </source>
</evidence>
<feature type="transmembrane region" description="Helical" evidence="1">
    <location>
        <begin position="82"/>
        <end position="104"/>
    </location>
</feature>